<dbReference type="CDD" id="cd02010">
    <property type="entry name" value="TPP_ALS"/>
    <property type="match status" value="1"/>
</dbReference>
<dbReference type="Pfam" id="PF02775">
    <property type="entry name" value="TPP_enzyme_C"/>
    <property type="match status" value="1"/>
</dbReference>
<keyword evidence="5" id="KW-0028">Amino-acid biosynthesis</keyword>
<evidence type="ECO:0000256" key="7">
    <source>
        <dbReference type="ARBA" id="ARBA00022827"/>
    </source>
</evidence>
<dbReference type="Pfam" id="PF00205">
    <property type="entry name" value="TPP_enzyme_M"/>
    <property type="match status" value="1"/>
</dbReference>
<dbReference type="PANTHER" id="PTHR18968">
    <property type="entry name" value="THIAMINE PYROPHOSPHATE ENZYMES"/>
    <property type="match status" value="1"/>
</dbReference>
<evidence type="ECO:0000256" key="10">
    <source>
        <dbReference type="ARBA" id="ARBA00048670"/>
    </source>
</evidence>
<dbReference type="PANTHER" id="PTHR18968:SF129">
    <property type="entry name" value="ACETOLACTATE SYNTHASE"/>
    <property type="match status" value="1"/>
</dbReference>
<dbReference type="Pfam" id="PF02776">
    <property type="entry name" value="TPP_enzyme_N"/>
    <property type="match status" value="1"/>
</dbReference>
<dbReference type="NCBIfam" id="NF006187">
    <property type="entry name" value="PRK08322.1"/>
    <property type="match status" value="1"/>
</dbReference>
<comment type="similarity">
    <text evidence="3 11">Belongs to the TPP enzyme family.</text>
</comment>
<evidence type="ECO:0000259" key="13">
    <source>
        <dbReference type="Pfam" id="PF02775"/>
    </source>
</evidence>
<feature type="domain" description="Thiamine pyrophosphate enzyme central" evidence="12">
    <location>
        <begin position="190"/>
        <end position="324"/>
    </location>
</feature>
<dbReference type="SUPFAM" id="SSF52518">
    <property type="entry name" value="Thiamin diphosphate-binding fold (THDP-binding)"/>
    <property type="match status" value="2"/>
</dbReference>
<dbReference type="Gene3D" id="3.40.50.970">
    <property type="match status" value="2"/>
</dbReference>
<evidence type="ECO:0000256" key="5">
    <source>
        <dbReference type="ARBA" id="ARBA00022605"/>
    </source>
</evidence>
<dbReference type="InterPro" id="IPR012000">
    <property type="entry name" value="Thiamin_PyroP_enz_cen_dom"/>
</dbReference>
<comment type="pathway">
    <text evidence="2">Amino-acid biosynthesis; L-valine biosynthesis; L-valine from pyruvate: step 1/4.</text>
</comment>
<dbReference type="SUPFAM" id="SSF52467">
    <property type="entry name" value="DHS-like NAD/FAD-binding domain"/>
    <property type="match status" value="1"/>
</dbReference>
<feature type="domain" description="Thiamine pyrophosphate enzyme TPP-binding" evidence="13">
    <location>
        <begin position="382"/>
        <end position="526"/>
    </location>
</feature>
<protein>
    <recommendedName>
        <fullName evidence="4">acetolactate synthase</fullName>
        <ecNumber evidence="4">2.2.1.6</ecNumber>
    </recommendedName>
</protein>
<comment type="catalytic activity">
    <reaction evidence="10">
        <text>2 pyruvate + H(+) = (2S)-2-acetolactate + CO2</text>
        <dbReference type="Rhea" id="RHEA:25249"/>
        <dbReference type="ChEBI" id="CHEBI:15361"/>
        <dbReference type="ChEBI" id="CHEBI:15378"/>
        <dbReference type="ChEBI" id="CHEBI:16526"/>
        <dbReference type="ChEBI" id="CHEBI:58476"/>
        <dbReference type="EC" id="2.2.1.6"/>
    </reaction>
</comment>
<organism evidence="15 16">
    <name type="scientific">Mycobacterium malmoense</name>
    <dbReference type="NCBI Taxonomy" id="1780"/>
    <lineage>
        <taxon>Bacteria</taxon>
        <taxon>Bacillati</taxon>
        <taxon>Actinomycetota</taxon>
        <taxon>Actinomycetes</taxon>
        <taxon>Mycobacteriales</taxon>
        <taxon>Mycobacteriaceae</taxon>
        <taxon>Mycobacterium</taxon>
    </lineage>
</organism>
<evidence type="ECO:0000256" key="1">
    <source>
        <dbReference type="ARBA" id="ARBA00004974"/>
    </source>
</evidence>
<dbReference type="InterPro" id="IPR029061">
    <property type="entry name" value="THDP-binding"/>
</dbReference>
<dbReference type="InterPro" id="IPR000399">
    <property type="entry name" value="TPP-bd_CS"/>
</dbReference>
<evidence type="ECO:0000259" key="12">
    <source>
        <dbReference type="Pfam" id="PF00205"/>
    </source>
</evidence>
<evidence type="ECO:0000259" key="14">
    <source>
        <dbReference type="Pfam" id="PF02776"/>
    </source>
</evidence>
<keyword evidence="8 11" id="KW-0786">Thiamine pyrophosphate</keyword>
<dbReference type="InterPro" id="IPR012001">
    <property type="entry name" value="Thiamin_PyroP_enz_TPP-bd_dom"/>
</dbReference>
<accession>A0ABX3SRP5</accession>
<evidence type="ECO:0000256" key="11">
    <source>
        <dbReference type="RuleBase" id="RU362132"/>
    </source>
</evidence>
<dbReference type="EC" id="2.2.1.6" evidence="4"/>
<keyword evidence="6" id="KW-0285">Flavoprotein</keyword>
<keyword evidence="7" id="KW-0274">FAD</keyword>
<evidence type="ECO:0000256" key="8">
    <source>
        <dbReference type="ARBA" id="ARBA00023052"/>
    </source>
</evidence>
<sequence>MSKAAQLMVKCLENEGVSVVFGLPGEENIRFVQALASSDIRYVLTRHEQAAAFMAEMYGRVTGRAAVVSATLGPGAINMQLGVADATTNSTPMVAISAQVGQDREYKESHQYVDLVSMFAPITRWSAGVPTARAIPEMFRKAFKVAEAERPAAVYLAVPEHIDADAADYPDLTPLPRNVVRAEAPAARQVERAVDILRAAKRPVVLAGHGAARADATAALIRFSDELGVKVANTFHGKGVMPDDHPNSIGTIGFMRHDYVNFGFDHADVVVAVGYELQEFDPIRINPQADKKIIHIHRFPAEVDAHYPVDVGIIGDISASLNALADALAGHRFEADPDVPGSGLLTEEFTRGQQDSRYPLAPARVVSDTRAALGRGDVVLVDTGATKMWMARLYPTYERNTCLVSNGLSAMGFALPGALGVKLARPDSRVLAVVGDGAFMMNSQEIETAVRERIPLVVLIWEDGGYGLIEWKMDLELGAHYYVKFGNPDIVKYAESFGAKGYRINSAEELLPTLRAALDDDGVSLICCPVDYSENLRLTDRLGELDETL</sequence>
<comment type="caution">
    <text evidence="15">The sequence shown here is derived from an EMBL/GenBank/DDBJ whole genome shotgun (WGS) entry which is preliminary data.</text>
</comment>
<reference evidence="15 16" key="1">
    <citation type="submission" date="2017-02" db="EMBL/GenBank/DDBJ databases">
        <title>The new phylogeny of genus Mycobacterium.</title>
        <authorList>
            <person name="Tortoli E."/>
            <person name="Trovato A."/>
            <person name="Cirillo D.M."/>
        </authorList>
    </citation>
    <scope>NUCLEOTIDE SEQUENCE [LARGE SCALE GENOMIC DNA]</scope>
    <source>
        <strain evidence="15 16">IP1130001</strain>
    </source>
</reference>
<keyword evidence="9" id="KW-0100">Branched-chain amino acid biosynthesis</keyword>
<dbReference type="Proteomes" id="UP000243140">
    <property type="component" value="Unassembled WGS sequence"/>
</dbReference>
<evidence type="ECO:0000313" key="15">
    <source>
        <dbReference type="EMBL" id="ORA82415.1"/>
    </source>
</evidence>
<proteinExistence type="inferred from homology"/>
<keyword evidence="16" id="KW-1185">Reference proteome</keyword>
<dbReference type="Gene3D" id="3.40.50.1220">
    <property type="entry name" value="TPP-binding domain"/>
    <property type="match status" value="1"/>
</dbReference>
<gene>
    <name evidence="15" type="ORF">BST29_11995</name>
</gene>
<dbReference type="InterPro" id="IPR029035">
    <property type="entry name" value="DHS-like_NAD/FAD-binding_dom"/>
</dbReference>
<evidence type="ECO:0000256" key="6">
    <source>
        <dbReference type="ARBA" id="ARBA00022630"/>
    </source>
</evidence>
<dbReference type="InterPro" id="IPR045229">
    <property type="entry name" value="TPP_enz"/>
</dbReference>
<evidence type="ECO:0000256" key="2">
    <source>
        <dbReference type="ARBA" id="ARBA00005025"/>
    </source>
</evidence>
<evidence type="ECO:0000256" key="4">
    <source>
        <dbReference type="ARBA" id="ARBA00013145"/>
    </source>
</evidence>
<comment type="pathway">
    <text evidence="1">Amino-acid biosynthesis; L-isoleucine biosynthesis; L-isoleucine from 2-oxobutanoate: step 1/4.</text>
</comment>
<dbReference type="RefSeq" id="WP_083010654.1">
    <property type="nucleotide sequence ID" value="NZ_CP060015.1"/>
</dbReference>
<name>A0ABX3SRP5_MYCMA</name>
<evidence type="ECO:0000256" key="3">
    <source>
        <dbReference type="ARBA" id="ARBA00007812"/>
    </source>
</evidence>
<evidence type="ECO:0000256" key="9">
    <source>
        <dbReference type="ARBA" id="ARBA00023304"/>
    </source>
</evidence>
<dbReference type="EMBL" id="MVHV01000010">
    <property type="protein sequence ID" value="ORA82415.1"/>
    <property type="molecule type" value="Genomic_DNA"/>
</dbReference>
<feature type="domain" description="Thiamine pyrophosphate enzyme N-terminal TPP-binding" evidence="14">
    <location>
        <begin position="3"/>
        <end position="117"/>
    </location>
</feature>
<dbReference type="PROSITE" id="PS00187">
    <property type="entry name" value="TPP_ENZYMES"/>
    <property type="match status" value="1"/>
</dbReference>
<evidence type="ECO:0000313" key="16">
    <source>
        <dbReference type="Proteomes" id="UP000243140"/>
    </source>
</evidence>
<dbReference type="InterPro" id="IPR011766">
    <property type="entry name" value="TPP_enzyme_TPP-bd"/>
</dbReference>
<dbReference type="CDD" id="cd07035">
    <property type="entry name" value="TPP_PYR_POX_like"/>
    <property type="match status" value="1"/>
</dbReference>